<evidence type="ECO:0000256" key="5">
    <source>
        <dbReference type="ARBA" id="ARBA00022516"/>
    </source>
</evidence>
<dbReference type="EMBL" id="PKGY01000001">
    <property type="protein sequence ID" value="PKZ23127.1"/>
    <property type="molecule type" value="Genomic_DNA"/>
</dbReference>
<reference evidence="19 21" key="3">
    <citation type="submission" date="2017-12" db="EMBL/GenBank/DDBJ databases">
        <title>Phylogenetic diversity of female urinary microbiome.</title>
        <authorList>
            <person name="Thomas-White K."/>
            <person name="Wolfe A.J."/>
        </authorList>
    </citation>
    <scope>NUCLEOTIDE SEQUENCE [LARGE SCALE GENOMIC DNA]</scope>
    <source>
        <strain evidence="19 21">UMB0139</strain>
    </source>
</reference>
<evidence type="ECO:0000256" key="2">
    <source>
        <dbReference type="ARBA" id="ARBA00008467"/>
    </source>
</evidence>
<dbReference type="Proteomes" id="UP000234239">
    <property type="component" value="Unassembled WGS sequence"/>
</dbReference>
<evidence type="ECO:0000313" key="18">
    <source>
        <dbReference type="EMBL" id="AMB94867.1"/>
    </source>
</evidence>
<dbReference type="UniPathway" id="UPA00094"/>
<comment type="similarity">
    <text evidence="2 14 16">Belongs to the thiolase-like superfamily. Beta-ketoacyl-ACP synthases family.</text>
</comment>
<keyword evidence="20" id="KW-1185">Reference proteome</keyword>
<dbReference type="EMBL" id="CP014160">
    <property type="protein sequence ID" value="AMB94867.1"/>
    <property type="molecule type" value="Genomic_DNA"/>
</dbReference>
<reference evidence="18 20" key="1">
    <citation type="journal article" date="2016" name="Genome Announc.">
        <title>Complete Genome Sequences of Aerococcus christensenii CCUG 28831T, Aerococcus sanguinicola CCUG 43001T, Aerococcus urinae CCUG 36881T, Aerococcus urinaeequi CCUG 28094T, Aerococcus urinaehominis CCUG 42038 BT, and Aerococcus viridans CCUG 4311T.</title>
        <authorList>
            <person name="Carkaci D."/>
            <person name="Dargis R."/>
            <person name="Nielsen X.C."/>
            <person name="Skovgaard O."/>
            <person name="Fuursted K."/>
            <person name="Christensen J.J."/>
        </authorList>
    </citation>
    <scope>NUCLEOTIDE SEQUENCE [LARGE SCALE GENOMIC DNA]</scope>
    <source>
        <strain evidence="18 20">CCUG43001</strain>
    </source>
</reference>
<dbReference type="InterPro" id="IPR017568">
    <property type="entry name" value="3-oxoacyl-ACP_synth-2"/>
</dbReference>
<dbReference type="KEGG" id="asan:AWM72_08900"/>
<evidence type="ECO:0000313" key="21">
    <source>
        <dbReference type="Proteomes" id="UP000234239"/>
    </source>
</evidence>
<comment type="catalytic activity">
    <reaction evidence="12 14">
        <text>(9Z)-hexadecenoyl-[ACP] + malonyl-[ACP] + H(+) = 3-oxo-(11Z)-octadecenoyl-[ACP] + holo-[ACP] + CO2</text>
        <dbReference type="Rhea" id="RHEA:55040"/>
        <dbReference type="Rhea" id="RHEA-COMP:9623"/>
        <dbReference type="Rhea" id="RHEA-COMP:9685"/>
        <dbReference type="Rhea" id="RHEA-COMP:10800"/>
        <dbReference type="Rhea" id="RHEA-COMP:14074"/>
        <dbReference type="ChEBI" id="CHEBI:15378"/>
        <dbReference type="ChEBI" id="CHEBI:16526"/>
        <dbReference type="ChEBI" id="CHEBI:64479"/>
        <dbReference type="ChEBI" id="CHEBI:78449"/>
        <dbReference type="ChEBI" id="CHEBI:83989"/>
        <dbReference type="ChEBI" id="CHEBI:138538"/>
        <dbReference type="EC" id="2.3.1.179"/>
    </reaction>
</comment>
<dbReference type="CDD" id="cd00834">
    <property type="entry name" value="KAS_I_II"/>
    <property type="match status" value="1"/>
</dbReference>
<evidence type="ECO:0000256" key="1">
    <source>
        <dbReference type="ARBA" id="ARBA00005194"/>
    </source>
</evidence>
<dbReference type="GO" id="GO:0005829">
    <property type="term" value="C:cytosol"/>
    <property type="evidence" value="ECO:0007669"/>
    <property type="project" value="TreeGrafter"/>
</dbReference>
<dbReference type="PIRSF" id="PIRSF000447">
    <property type="entry name" value="KAS_II"/>
    <property type="match status" value="1"/>
</dbReference>
<dbReference type="EC" id="2.3.1.179" evidence="3 14"/>
<dbReference type="GeneID" id="92904187"/>
<dbReference type="AlphaFoldDB" id="A0A0X8FE44"/>
<evidence type="ECO:0000256" key="4">
    <source>
        <dbReference type="ARBA" id="ARBA00014657"/>
    </source>
</evidence>
<dbReference type="InterPro" id="IPR016039">
    <property type="entry name" value="Thiolase-like"/>
</dbReference>
<name>A0A0X8FE44_9LACT</name>
<keyword evidence="5 14" id="KW-0444">Lipid biosynthesis</keyword>
<dbReference type="Pfam" id="PF02801">
    <property type="entry name" value="Ketoacyl-synt_C"/>
    <property type="match status" value="1"/>
</dbReference>
<sequence>MTRRVVVTGLGAVTPLGNSVEEFWTNLKAGKHGIGPITKFDASGLDTQLVAEVKDFEPKDYMDRKSAKRMEPYAQYAIAASSEALKDAGLDLDQVDRDRVGIYFGTGIGGVQEMESGIRKMIAKGPKRVNPLFVPMAISNMGGANISMHFGIHGPAQTVSTACASANNAIGEAFRYIKHGYADYMLAGGGESSICEIAMSGFENLTAMNTTSDPDRASIPFDKERAGFIMGEGAGILLLESLESAQARGAKIYAEVAGYGATSDAYHLTAPHAEGQEAVKAIELALKEAGLGQGDVQYVNAHGTSTPTNDRVESHVIKTAFGDYSQDVAVTSTKAAVGHLLGAAGAVEAIASLKAMEESFIPGMVGYQVPDEDCDLHLVTGQGEDRQIDALVSNALGFGGHNTVICFKKVTQD</sequence>
<dbReference type="Gene3D" id="3.40.47.10">
    <property type="match status" value="2"/>
</dbReference>
<keyword evidence="7" id="KW-0276">Fatty acid metabolism</keyword>
<keyword evidence="8" id="KW-0443">Lipid metabolism</keyword>
<evidence type="ECO:0000259" key="17">
    <source>
        <dbReference type="PROSITE" id="PS52004"/>
    </source>
</evidence>
<evidence type="ECO:0000256" key="8">
    <source>
        <dbReference type="ARBA" id="ARBA00023098"/>
    </source>
</evidence>
<evidence type="ECO:0000256" key="12">
    <source>
        <dbReference type="ARBA" id="ARBA00047318"/>
    </source>
</evidence>
<protein>
    <recommendedName>
        <fullName evidence="4 14">3-oxoacyl-[acyl-carrier-protein] synthase 2</fullName>
        <ecNumber evidence="3 14">2.3.1.179</ecNumber>
    </recommendedName>
</protein>
<dbReference type="PANTHER" id="PTHR11712">
    <property type="entry name" value="POLYKETIDE SYNTHASE-RELATED"/>
    <property type="match status" value="1"/>
</dbReference>
<dbReference type="SMART" id="SM00825">
    <property type="entry name" value="PKS_KS"/>
    <property type="match status" value="1"/>
</dbReference>
<dbReference type="InterPro" id="IPR018201">
    <property type="entry name" value="Ketoacyl_synth_AS"/>
</dbReference>
<dbReference type="OrthoDB" id="9808669at2"/>
<feature type="domain" description="Ketosynthase family 3 (KS3)" evidence="17">
    <location>
        <begin position="2"/>
        <end position="409"/>
    </location>
</feature>
<evidence type="ECO:0000256" key="9">
    <source>
        <dbReference type="ARBA" id="ARBA00023160"/>
    </source>
</evidence>
<comment type="pathway">
    <text evidence="1 14">Lipid metabolism; fatty acid biosynthesis.</text>
</comment>
<evidence type="ECO:0000313" key="19">
    <source>
        <dbReference type="EMBL" id="PKZ23127.1"/>
    </source>
</evidence>
<evidence type="ECO:0000256" key="15">
    <source>
        <dbReference type="PIRSR" id="PIRSR000447-1"/>
    </source>
</evidence>
<accession>A0A0X8FE44</accession>
<dbReference type="Pfam" id="PF00109">
    <property type="entry name" value="ketoacyl-synt"/>
    <property type="match status" value="1"/>
</dbReference>
<dbReference type="FunFam" id="3.40.47.10:FF:000018">
    <property type="entry name" value="3-oxoacyl-[acyl-carrier-protein] synthase 2"/>
    <property type="match status" value="1"/>
</dbReference>
<reference evidence="20" key="2">
    <citation type="submission" date="2016-01" db="EMBL/GenBank/DDBJ databases">
        <title>Six Aerococcus type strain genome sequencing and assembly using PacBio and Illumina Hiseq.</title>
        <authorList>
            <person name="Carkaci D."/>
            <person name="Dargis R."/>
            <person name="Nielsen X.C."/>
            <person name="Skovgaard O."/>
            <person name="Fuursted K."/>
            <person name="Christensen J.J."/>
        </authorList>
    </citation>
    <scope>NUCLEOTIDE SEQUENCE [LARGE SCALE GENOMIC DNA]</scope>
    <source>
        <strain evidence="20">CCUG43001</strain>
    </source>
</reference>
<organism evidence="18 20">
    <name type="scientific">Aerococcus sanguinicola</name>
    <dbReference type="NCBI Taxonomy" id="119206"/>
    <lineage>
        <taxon>Bacteria</taxon>
        <taxon>Bacillati</taxon>
        <taxon>Bacillota</taxon>
        <taxon>Bacilli</taxon>
        <taxon>Lactobacillales</taxon>
        <taxon>Aerococcaceae</taxon>
        <taxon>Aerococcus</taxon>
    </lineage>
</organism>
<dbReference type="NCBIfam" id="NF005589">
    <property type="entry name" value="PRK07314.1"/>
    <property type="match status" value="1"/>
</dbReference>
<evidence type="ECO:0000256" key="11">
    <source>
        <dbReference type="ARBA" id="ARBA00024006"/>
    </source>
</evidence>
<dbReference type="PANTHER" id="PTHR11712:SF336">
    <property type="entry name" value="3-OXOACYL-[ACYL-CARRIER-PROTEIN] SYNTHASE, MITOCHONDRIAL"/>
    <property type="match status" value="1"/>
</dbReference>
<dbReference type="NCBIfam" id="TIGR03150">
    <property type="entry name" value="fabF"/>
    <property type="match status" value="1"/>
</dbReference>
<keyword evidence="6 14" id="KW-0808">Transferase</keyword>
<dbReference type="InterPro" id="IPR014031">
    <property type="entry name" value="Ketoacyl_synth_C"/>
</dbReference>
<comment type="function">
    <text evidence="11 14">Involved in the type II fatty acid elongation cycle. Catalyzes the elongation of a wide range of acyl-ACP by the addition of two carbons from malonyl-ACP to an acyl acceptor. Can efficiently catalyze the conversion of palmitoleoyl-ACP (cis-hexadec-9-enoyl-ACP) to cis-vaccenoyl-ACP (cis-octadec-11-enoyl-ACP), an essential step in the thermal regulation of fatty acid composition.</text>
</comment>
<dbReference type="InterPro" id="IPR000794">
    <property type="entry name" value="Beta-ketoacyl_synthase"/>
</dbReference>
<evidence type="ECO:0000256" key="7">
    <source>
        <dbReference type="ARBA" id="ARBA00022832"/>
    </source>
</evidence>
<dbReference type="Proteomes" id="UP000069912">
    <property type="component" value="Chromosome"/>
</dbReference>
<dbReference type="InterPro" id="IPR020841">
    <property type="entry name" value="PKS_Beta-ketoAc_synthase_dom"/>
</dbReference>
<proteinExistence type="inferred from homology"/>
<evidence type="ECO:0000256" key="14">
    <source>
        <dbReference type="PIRNR" id="PIRNR000447"/>
    </source>
</evidence>
<dbReference type="PROSITE" id="PS52004">
    <property type="entry name" value="KS3_2"/>
    <property type="match status" value="1"/>
</dbReference>
<dbReference type="SUPFAM" id="SSF53901">
    <property type="entry name" value="Thiolase-like"/>
    <property type="match status" value="2"/>
</dbReference>
<evidence type="ECO:0000256" key="13">
    <source>
        <dbReference type="ARBA" id="ARBA00047659"/>
    </source>
</evidence>
<feature type="active site" description="For beta-ketoacyl synthase activity" evidence="15">
    <location>
        <position position="163"/>
    </location>
</feature>
<dbReference type="PROSITE" id="PS00606">
    <property type="entry name" value="KS3_1"/>
    <property type="match status" value="1"/>
</dbReference>
<evidence type="ECO:0000256" key="10">
    <source>
        <dbReference type="ARBA" id="ARBA00023315"/>
    </source>
</evidence>
<keyword evidence="10 14" id="KW-0012">Acyltransferase</keyword>
<dbReference type="GO" id="GO:0006633">
    <property type="term" value="P:fatty acid biosynthetic process"/>
    <property type="evidence" value="ECO:0007669"/>
    <property type="project" value="UniProtKB-UniRule"/>
</dbReference>
<comment type="catalytic activity">
    <reaction evidence="13 14">
        <text>a fatty acyl-[ACP] + malonyl-[ACP] + H(+) = a 3-oxoacyl-[ACP] + holo-[ACP] + CO2</text>
        <dbReference type="Rhea" id="RHEA:22836"/>
        <dbReference type="Rhea" id="RHEA-COMP:9623"/>
        <dbReference type="Rhea" id="RHEA-COMP:9685"/>
        <dbReference type="Rhea" id="RHEA-COMP:9916"/>
        <dbReference type="Rhea" id="RHEA-COMP:14125"/>
        <dbReference type="ChEBI" id="CHEBI:15378"/>
        <dbReference type="ChEBI" id="CHEBI:16526"/>
        <dbReference type="ChEBI" id="CHEBI:64479"/>
        <dbReference type="ChEBI" id="CHEBI:78449"/>
        <dbReference type="ChEBI" id="CHEBI:78776"/>
        <dbReference type="ChEBI" id="CHEBI:138651"/>
    </reaction>
</comment>
<gene>
    <name evidence="19" type="primary">fabF</name>
    <name evidence="18" type="ORF">AWM72_08900</name>
    <name evidence="19" type="ORF">CYJ28_00850</name>
</gene>
<evidence type="ECO:0000256" key="6">
    <source>
        <dbReference type="ARBA" id="ARBA00022679"/>
    </source>
</evidence>
<dbReference type="GO" id="GO:0004315">
    <property type="term" value="F:3-oxoacyl-[acyl-carrier-protein] synthase activity"/>
    <property type="evidence" value="ECO:0007669"/>
    <property type="project" value="UniProtKB-UniRule"/>
</dbReference>
<evidence type="ECO:0000256" key="16">
    <source>
        <dbReference type="RuleBase" id="RU003694"/>
    </source>
</evidence>
<dbReference type="RefSeq" id="WP_067976369.1">
    <property type="nucleotide sequence ID" value="NZ_CAJHKM010000003.1"/>
</dbReference>
<keyword evidence="9 14" id="KW-0275">Fatty acid biosynthesis</keyword>
<evidence type="ECO:0000313" key="20">
    <source>
        <dbReference type="Proteomes" id="UP000069912"/>
    </source>
</evidence>
<evidence type="ECO:0000256" key="3">
    <source>
        <dbReference type="ARBA" id="ARBA00012356"/>
    </source>
</evidence>
<dbReference type="InterPro" id="IPR014030">
    <property type="entry name" value="Ketoacyl_synth_N"/>
</dbReference>